<evidence type="ECO:0000259" key="1">
    <source>
        <dbReference type="Pfam" id="PF12973"/>
    </source>
</evidence>
<evidence type="ECO:0000313" key="2">
    <source>
        <dbReference type="EMBL" id="GAA2138641.1"/>
    </source>
</evidence>
<dbReference type="InterPro" id="IPR025979">
    <property type="entry name" value="ChrR-like_cupin_dom"/>
</dbReference>
<evidence type="ECO:0000313" key="3">
    <source>
        <dbReference type="Proteomes" id="UP001422759"/>
    </source>
</evidence>
<protein>
    <recommendedName>
        <fullName evidence="1">ChrR-like cupin domain-containing protein</fullName>
    </recommendedName>
</protein>
<name>A0ABN2Z9R8_9ACTN</name>
<dbReference type="Gene3D" id="2.60.120.10">
    <property type="entry name" value="Jelly Rolls"/>
    <property type="match status" value="1"/>
</dbReference>
<sequence>MSPSVPAHTPQRREVEVLTDLFGDGLTDGRISWQPYVQPGREAVDVHWLYSGRETGPDGAEAYIAHFRPGAHGDLHRHLGFELMLVLDGELVNDNGDRYRPGTLVVERPDSVHRVTSPDGCRLLVVREKRTVALLPGESPDADLALTGAPTRP</sequence>
<dbReference type="InterPro" id="IPR011051">
    <property type="entry name" value="RmlC_Cupin_sf"/>
</dbReference>
<proteinExistence type="predicted"/>
<keyword evidence="3" id="KW-1185">Reference proteome</keyword>
<comment type="caution">
    <text evidence="2">The sequence shown here is derived from an EMBL/GenBank/DDBJ whole genome shotgun (WGS) entry which is preliminary data.</text>
</comment>
<organism evidence="2 3">
    <name type="scientific">Kitasatospora kazusensis</name>
    <dbReference type="NCBI Taxonomy" id="407974"/>
    <lineage>
        <taxon>Bacteria</taxon>
        <taxon>Bacillati</taxon>
        <taxon>Actinomycetota</taxon>
        <taxon>Actinomycetes</taxon>
        <taxon>Kitasatosporales</taxon>
        <taxon>Streptomycetaceae</taxon>
        <taxon>Kitasatospora</taxon>
    </lineage>
</organism>
<accession>A0ABN2Z9R8</accession>
<dbReference type="InterPro" id="IPR014710">
    <property type="entry name" value="RmlC-like_jellyroll"/>
</dbReference>
<dbReference type="RefSeq" id="WP_344463041.1">
    <property type="nucleotide sequence ID" value="NZ_BAAANT010000008.1"/>
</dbReference>
<gene>
    <name evidence="2" type="ORF">GCM10009760_20110</name>
</gene>
<feature type="domain" description="ChrR-like cupin" evidence="1">
    <location>
        <begin position="31"/>
        <end position="126"/>
    </location>
</feature>
<dbReference type="EMBL" id="BAAANT010000008">
    <property type="protein sequence ID" value="GAA2138641.1"/>
    <property type="molecule type" value="Genomic_DNA"/>
</dbReference>
<dbReference type="Pfam" id="PF12973">
    <property type="entry name" value="Cupin_7"/>
    <property type="match status" value="1"/>
</dbReference>
<reference evidence="2 3" key="1">
    <citation type="journal article" date="2019" name="Int. J. Syst. Evol. Microbiol.">
        <title>The Global Catalogue of Microorganisms (GCM) 10K type strain sequencing project: providing services to taxonomists for standard genome sequencing and annotation.</title>
        <authorList>
            <consortium name="The Broad Institute Genomics Platform"/>
            <consortium name="The Broad Institute Genome Sequencing Center for Infectious Disease"/>
            <person name="Wu L."/>
            <person name="Ma J."/>
        </authorList>
    </citation>
    <scope>NUCLEOTIDE SEQUENCE [LARGE SCALE GENOMIC DNA]</scope>
    <source>
        <strain evidence="2 3">JCM 14560</strain>
    </source>
</reference>
<dbReference type="SUPFAM" id="SSF51182">
    <property type="entry name" value="RmlC-like cupins"/>
    <property type="match status" value="1"/>
</dbReference>
<dbReference type="Proteomes" id="UP001422759">
    <property type="component" value="Unassembled WGS sequence"/>
</dbReference>